<dbReference type="InterPro" id="IPR020846">
    <property type="entry name" value="MFS_dom"/>
</dbReference>
<evidence type="ECO:0000256" key="6">
    <source>
        <dbReference type="ARBA" id="ARBA00023136"/>
    </source>
</evidence>
<evidence type="ECO:0000256" key="7">
    <source>
        <dbReference type="SAM" id="Phobius"/>
    </source>
</evidence>
<feature type="transmembrane region" description="Helical" evidence="7">
    <location>
        <begin position="49"/>
        <end position="68"/>
    </location>
</feature>
<feature type="transmembrane region" description="Helical" evidence="7">
    <location>
        <begin position="372"/>
        <end position="395"/>
    </location>
</feature>
<dbReference type="GO" id="GO:0005886">
    <property type="term" value="C:plasma membrane"/>
    <property type="evidence" value="ECO:0007669"/>
    <property type="project" value="UniProtKB-SubCell"/>
</dbReference>
<evidence type="ECO:0000256" key="1">
    <source>
        <dbReference type="ARBA" id="ARBA00004651"/>
    </source>
</evidence>
<keyword evidence="5 7" id="KW-1133">Transmembrane helix</keyword>
<feature type="transmembrane region" description="Helical" evidence="7">
    <location>
        <begin position="346"/>
        <end position="366"/>
    </location>
</feature>
<proteinExistence type="predicted"/>
<dbReference type="SUPFAM" id="SSF103473">
    <property type="entry name" value="MFS general substrate transporter"/>
    <property type="match status" value="1"/>
</dbReference>
<feature type="transmembrane region" description="Helical" evidence="7">
    <location>
        <begin position="107"/>
        <end position="128"/>
    </location>
</feature>
<dbReference type="RefSeq" id="WP_160771372.1">
    <property type="nucleotide sequence ID" value="NZ_WTYV01000002.1"/>
</dbReference>
<dbReference type="Proteomes" id="UP000466966">
    <property type="component" value="Unassembled WGS sequence"/>
</dbReference>
<keyword evidence="6 7" id="KW-0472">Membrane</keyword>
<evidence type="ECO:0000259" key="8">
    <source>
        <dbReference type="PROSITE" id="PS50850"/>
    </source>
</evidence>
<dbReference type="AlphaFoldDB" id="A0A844YV88"/>
<keyword evidence="10" id="KW-1185">Reference proteome</keyword>
<feature type="transmembrane region" description="Helical" evidence="7">
    <location>
        <begin position="225"/>
        <end position="246"/>
    </location>
</feature>
<comment type="subcellular location">
    <subcellularLocation>
        <location evidence="1">Cell membrane</location>
        <topology evidence="1">Multi-pass membrane protein</topology>
    </subcellularLocation>
</comment>
<feature type="transmembrane region" description="Helical" evidence="7">
    <location>
        <begin position="287"/>
        <end position="305"/>
    </location>
</feature>
<dbReference type="InterPro" id="IPR010290">
    <property type="entry name" value="TM_effector"/>
</dbReference>
<feature type="transmembrane region" description="Helical" evidence="7">
    <location>
        <begin position="311"/>
        <end position="334"/>
    </location>
</feature>
<keyword evidence="2" id="KW-0813">Transport</keyword>
<feature type="domain" description="Major facilitator superfamily (MFS) profile" evidence="8">
    <location>
        <begin position="14"/>
        <end position="400"/>
    </location>
</feature>
<evidence type="ECO:0000256" key="3">
    <source>
        <dbReference type="ARBA" id="ARBA00022475"/>
    </source>
</evidence>
<gene>
    <name evidence="9" type="ORF">GRI99_07360</name>
</gene>
<feature type="transmembrane region" description="Helical" evidence="7">
    <location>
        <begin position="140"/>
        <end position="158"/>
    </location>
</feature>
<keyword evidence="3" id="KW-1003">Cell membrane</keyword>
<accession>A0A844YV88</accession>
<dbReference type="EMBL" id="WTYV01000002">
    <property type="protein sequence ID" value="MXO71459.1"/>
    <property type="molecule type" value="Genomic_DNA"/>
</dbReference>
<dbReference type="Gene3D" id="1.20.1250.20">
    <property type="entry name" value="MFS general substrate transporter like domains"/>
    <property type="match status" value="1"/>
</dbReference>
<name>A0A844YV88_9SPHN</name>
<feature type="transmembrane region" description="Helical" evidence="7">
    <location>
        <begin position="164"/>
        <end position="190"/>
    </location>
</feature>
<dbReference type="GO" id="GO:0022857">
    <property type="term" value="F:transmembrane transporter activity"/>
    <property type="evidence" value="ECO:0007669"/>
    <property type="project" value="InterPro"/>
</dbReference>
<dbReference type="Pfam" id="PF05977">
    <property type="entry name" value="MFS_3"/>
    <property type="match status" value="1"/>
</dbReference>
<dbReference type="PROSITE" id="PS50850">
    <property type="entry name" value="MFS"/>
    <property type="match status" value="1"/>
</dbReference>
<dbReference type="PANTHER" id="PTHR23513:SF11">
    <property type="entry name" value="STAPHYLOFERRIN A TRANSPORTER"/>
    <property type="match status" value="1"/>
</dbReference>
<comment type="caution">
    <text evidence="9">The sequence shown here is derived from an EMBL/GenBank/DDBJ whole genome shotgun (WGS) entry which is preliminary data.</text>
</comment>
<dbReference type="CDD" id="cd06173">
    <property type="entry name" value="MFS_MefA_like"/>
    <property type="match status" value="1"/>
</dbReference>
<evidence type="ECO:0000256" key="5">
    <source>
        <dbReference type="ARBA" id="ARBA00022989"/>
    </source>
</evidence>
<feature type="transmembrane region" description="Helical" evidence="7">
    <location>
        <begin position="80"/>
        <end position="101"/>
    </location>
</feature>
<sequence>MLNTATFGPLRHRSFAIVVFASLLANLGNTIQSVGASWHLTELGYPADVVALVQTFYNLPIMLLGLPAGAWSDMVDKRRMLLLALAGMLAVSVLLAGLVQAGAAGPVVVLGLTAALACGVGCVIPAAASSVNFSVPRSELAAAVALNILGFNVARSFGPALGGGITSLAGASGAFTVSALAYALVIALLWRWRVPFAQNLTRRPIMPMMAEGLRFAFHSPQLRTIMIRAVTFTIAGAAAWAVMPLFAAEVLEAGPAVYGLLLAALGVGAVIGAGTATWFRSRYSSEAIIRAAGLIYGAGVLLVALQPGLPATLVLLVFAGAGWVQALSGFAVAGQLWATQDVVGRVSSMISGVTFGGIAIGSWLWGHAGESFGITTAFMASGAAMLVLPLLGLVLPMPAHR</sequence>
<evidence type="ECO:0000313" key="10">
    <source>
        <dbReference type="Proteomes" id="UP000466966"/>
    </source>
</evidence>
<evidence type="ECO:0000256" key="2">
    <source>
        <dbReference type="ARBA" id="ARBA00022448"/>
    </source>
</evidence>
<dbReference type="OrthoDB" id="9809918at2"/>
<reference evidence="9 10" key="1">
    <citation type="submission" date="2019-12" db="EMBL/GenBank/DDBJ databases">
        <title>Genomic-based taxomic classification of the family Erythrobacteraceae.</title>
        <authorList>
            <person name="Xu L."/>
        </authorList>
    </citation>
    <scope>NUCLEOTIDE SEQUENCE [LARGE SCALE GENOMIC DNA]</scope>
    <source>
        <strain evidence="9 10">M0322</strain>
    </source>
</reference>
<evidence type="ECO:0000256" key="4">
    <source>
        <dbReference type="ARBA" id="ARBA00022692"/>
    </source>
</evidence>
<feature type="transmembrane region" description="Helical" evidence="7">
    <location>
        <begin position="258"/>
        <end position="280"/>
    </location>
</feature>
<organism evidence="9 10">
    <name type="scientific">Alteraurantiacibacter buctensis</name>
    <dbReference type="NCBI Taxonomy" id="1503981"/>
    <lineage>
        <taxon>Bacteria</taxon>
        <taxon>Pseudomonadati</taxon>
        <taxon>Pseudomonadota</taxon>
        <taxon>Alphaproteobacteria</taxon>
        <taxon>Sphingomonadales</taxon>
        <taxon>Erythrobacteraceae</taxon>
        <taxon>Alteraurantiacibacter</taxon>
    </lineage>
</organism>
<dbReference type="PANTHER" id="PTHR23513">
    <property type="entry name" value="INTEGRAL MEMBRANE EFFLUX PROTEIN-RELATED"/>
    <property type="match status" value="1"/>
</dbReference>
<protein>
    <submittedName>
        <fullName evidence="9">MFS transporter</fullName>
    </submittedName>
</protein>
<dbReference type="InterPro" id="IPR036259">
    <property type="entry name" value="MFS_trans_sf"/>
</dbReference>
<keyword evidence="4 7" id="KW-0812">Transmembrane</keyword>
<evidence type="ECO:0000313" key="9">
    <source>
        <dbReference type="EMBL" id="MXO71459.1"/>
    </source>
</evidence>